<feature type="non-terminal residue" evidence="1">
    <location>
        <position position="271"/>
    </location>
</feature>
<sequence>MPKIIELTVEIDIQRVSCPGVWLCQDGRVSLTVFALGTSYQTCMLPPMFPLTFRDVFYFRKRFQESCTLRDETIYCELVQWCQDCATSECVILAQYLGSLNEVLFPPNMCSNDGVDLLMRRAKDFPIEITTKVRIDEVWNEPTSMCYSAMKLRPCHCSSVEGSRQKPVCHSAQYHRKKCYANSPKRPLSITKSRSRSRSRSAGSRSCGSFVEPKDEPRAQCSCPNRYIDEGGHERHPKEEKHEKTKKYDKINIKPCICEICKRYHELFHAE</sequence>
<evidence type="ECO:0000313" key="2">
    <source>
        <dbReference type="Proteomes" id="UP001064048"/>
    </source>
</evidence>
<dbReference type="Proteomes" id="UP001064048">
    <property type="component" value="Chromosome 12"/>
</dbReference>
<reference evidence="1 2" key="1">
    <citation type="journal article" date="2022" name="Genome Biol. Evol.">
        <title>The Spruce Budworm Genome: Reconstructing the Evolutionary History of Antifreeze Proteins.</title>
        <authorList>
            <person name="Beliveau C."/>
            <person name="Gagne P."/>
            <person name="Picq S."/>
            <person name="Vernygora O."/>
            <person name="Keeling C.I."/>
            <person name="Pinkney K."/>
            <person name="Doucet D."/>
            <person name="Wen F."/>
            <person name="Johnston J.S."/>
            <person name="Maaroufi H."/>
            <person name="Boyle B."/>
            <person name="Laroche J."/>
            <person name="Dewar K."/>
            <person name="Juretic N."/>
            <person name="Blackburn G."/>
            <person name="Nisole A."/>
            <person name="Brunet B."/>
            <person name="Brandao M."/>
            <person name="Lumley L."/>
            <person name="Duan J."/>
            <person name="Quan G."/>
            <person name="Lucarotti C.J."/>
            <person name="Roe A.D."/>
            <person name="Sperling F.A.H."/>
            <person name="Levesque R.C."/>
            <person name="Cusson M."/>
        </authorList>
    </citation>
    <scope>NUCLEOTIDE SEQUENCE [LARGE SCALE GENOMIC DNA]</scope>
    <source>
        <strain evidence="1">Glfc:IPQL:Cfum</strain>
    </source>
</reference>
<proteinExistence type="predicted"/>
<gene>
    <name evidence="1" type="ORF">MSG28_007734</name>
</gene>
<protein>
    <submittedName>
        <fullName evidence="1">Uncharacterized protein</fullName>
    </submittedName>
</protein>
<evidence type="ECO:0000313" key="1">
    <source>
        <dbReference type="EMBL" id="KAI8429198.1"/>
    </source>
</evidence>
<keyword evidence="2" id="KW-1185">Reference proteome</keyword>
<name>A0ACC0JYJ9_CHOFU</name>
<comment type="caution">
    <text evidence="1">The sequence shown here is derived from an EMBL/GenBank/DDBJ whole genome shotgun (WGS) entry which is preliminary data.</text>
</comment>
<organism evidence="1 2">
    <name type="scientific">Choristoneura fumiferana</name>
    <name type="common">Spruce budworm moth</name>
    <name type="synonym">Archips fumiferana</name>
    <dbReference type="NCBI Taxonomy" id="7141"/>
    <lineage>
        <taxon>Eukaryota</taxon>
        <taxon>Metazoa</taxon>
        <taxon>Ecdysozoa</taxon>
        <taxon>Arthropoda</taxon>
        <taxon>Hexapoda</taxon>
        <taxon>Insecta</taxon>
        <taxon>Pterygota</taxon>
        <taxon>Neoptera</taxon>
        <taxon>Endopterygota</taxon>
        <taxon>Lepidoptera</taxon>
        <taxon>Glossata</taxon>
        <taxon>Ditrysia</taxon>
        <taxon>Tortricoidea</taxon>
        <taxon>Tortricidae</taxon>
        <taxon>Tortricinae</taxon>
        <taxon>Choristoneura</taxon>
    </lineage>
</organism>
<accession>A0ACC0JYJ9</accession>
<dbReference type="EMBL" id="CM046112">
    <property type="protein sequence ID" value="KAI8429198.1"/>
    <property type="molecule type" value="Genomic_DNA"/>
</dbReference>